<name>A0A9W6UKR3_9ACTN</name>
<sequence>MSTPTGPRPGLAGIADRLLGPDATTGEQAVTYATAVLGTAGVVAIGLLHHQQWALWHYALVAVVGFDLIGGASANATDTARRLWHRPGREARHHLGFVLAHLHPFVLAALVPGYGWTAAATTYALIVLGALAVVTVPADLRRPTAFAAAALTVTVVTSLPGTAVALAWFGPVLVVKLLLAHLPADGRASR</sequence>
<dbReference type="RefSeq" id="WP_285761534.1">
    <property type="nucleotide sequence ID" value="NZ_BSQG01000010.1"/>
</dbReference>
<feature type="transmembrane region" description="Helical" evidence="1">
    <location>
        <begin position="29"/>
        <end position="49"/>
    </location>
</feature>
<gene>
    <name evidence="2" type="ORF">Nans01_43480</name>
</gene>
<feature type="transmembrane region" description="Helical" evidence="1">
    <location>
        <begin position="145"/>
        <end position="169"/>
    </location>
</feature>
<dbReference type="AlphaFoldDB" id="A0A9W6UKR3"/>
<organism evidence="2 3">
    <name type="scientific">Nocardiopsis ansamitocini</name>
    <dbReference type="NCBI Taxonomy" id="1670832"/>
    <lineage>
        <taxon>Bacteria</taxon>
        <taxon>Bacillati</taxon>
        <taxon>Actinomycetota</taxon>
        <taxon>Actinomycetes</taxon>
        <taxon>Streptosporangiales</taxon>
        <taxon>Nocardiopsidaceae</taxon>
        <taxon>Nocardiopsis</taxon>
    </lineage>
</organism>
<evidence type="ECO:0000313" key="2">
    <source>
        <dbReference type="EMBL" id="GLU49997.1"/>
    </source>
</evidence>
<evidence type="ECO:0000256" key="1">
    <source>
        <dbReference type="SAM" id="Phobius"/>
    </source>
</evidence>
<dbReference type="Proteomes" id="UP001165092">
    <property type="component" value="Unassembled WGS sequence"/>
</dbReference>
<feature type="transmembrane region" description="Helical" evidence="1">
    <location>
        <begin position="120"/>
        <end position="138"/>
    </location>
</feature>
<keyword evidence="1" id="KW-0812">Transmembrane</keyword>
<proteinExistence type="predicted"/>
<accession>A0A9W6UKR3</accession>
<keyword evidence="3" id="KW-1185">Reference proteome</keyword>
<evidence type="ECO:0000313" key="3">
    <source>
        <dbReference type="Proteomes" id="UP001165092"/>
    </source>
</evidence>
<comment type="caution">
    <text evidence="2">The sequence shown here is derived from an EMBL/GenBank/DDBJ whole genome shotgun (WGS) entry which is preliminary data.</text>
</comment>
<feature type="transmembrane region" description="Helical" evidence="1">
    <location>
        <begin position="55"/>
        <end position="74"/>
    </location>
</feature>
<reference evidence="2" key="1">
    <citation type="submission" date="2023-02" db="EMBL/GenBank/DDBJ databases">
        <title>Nocardiopsis ansamitocini NBRC 112285.</title>
        <authorList>
            <person name="Ichikawa N."/>
            <person name="Sato H."/>
            <person name="Tonouchi N."/>
        </authorList>
    </citation>
    <scope>NUCLEOTIDE SEQUENCE</scope>
    <source>
        <strain evidence="2">NBRC 112285</strain>
    </source>
</reference>
<protein>
    <submittedName>
        <fullName evidence="2">Uncharacterized protein</fullName>
    </submittedName>
</protein>
<keyword evidence="1" id="KW-1133">Transmembrane helix</keyword>
<keyword evidence="1" id="KW-0472">Membrane</keyword>
<dbReference type="EMBL" id="BSQG01000010">
    <property type="protein sequence ID" value="GLU49997.1"/>
    <property type="molecule type" value="Genomic_DNA"/>
</dbReference>